<accession>A0A643FEE9</accession>
<dbReference type="OrthoDB" id="7507670at2"/>
<dbReference type="EMBL" id="VZPB01000010">
    <property type="protein sequence ID" value="KAB0583848.1"/>
    <property type="molecule type" value="Genomic_DNA"/>
</dbReference>
<sequence>MNNTPSARPTWFIAAAVILLLWALAGVASFAAHVFVGEEMAAKQGEWDLAYFRALPVWFAWDYALATLAALAGAVALLMRSRFAVPLYVLSLVGVVIQFGYVFAGTDLLAHKGAAATAPFPLFIALMGVVQVVLARMAAQRGWVG</sequence>
<organism evidence="2 3">
    <name type="scientific">Ideonella dechloratans</name>
    <dbReference type="NCBI Taxonomy" id="36863"/>
    <lineage>
        <taxon>Bacteria</taxon>
        <taxon>Pseudomonadati</taxon>
        <taxon>Pseudomonadota</taxon>
        <taxon>Betaproteobacteria</taxon>
        <taxon>Burkholderiales</taxon>
        <taxon>Sphaerotilaceae</taxon>
        <taxon>Ideonella</taxon>
    </lineage>
</organism>
<proteinExistence type="predicted"/>
<gene>
    <name evidence="2" type="ORF">F7Q92_06175</name>
</gene>
<dbReference type="Proteomes" id="UP000430120">
    <property type="component" value="Unassembled WGS sequence"/>
</dbReference>
<comment type="caution">
    <text evidence="2">The sequence shown here is derived from an EMBL/GenBank/DDBJ whole genome shotgun (WGS) entry which is preliminary data.</text>
</comment>
<feature type="transmembrane region" description="Helical" evidence="1">
    <location>
        <begin position="85"/>
        <end position="104"/>
    </location>
</feature>
<evidence type="ECO:0000256" key="1">
    <source>
        <dbReference type="SAM" id="Phobius"/>
    </source>
</evidence>
<feature type="transmembrane region" description="Helical" evidence="1">
    <location>
        <begin position="12"/>
        <end position="35"/>
    </location>
</feature>
<keyword evidence="3" id="KW-1185">Reference proteome</keyword>
<protein>
    <recommendedName>
        <fullName evidence="4">Sugar transporter</fullName>
    </recommendedName>
</protein>
<feature type="transmembrane region" description="Helical" evidence="1">
    <location>
        <begin position="116"/>
        <end position="139"/>
    </location>
</feature>
<dbReference type="AlphaFoldDB" id="A0A643FEE9"/>
<dbReference type="RefSeq" id="WP_151123312.1">
    <property type="nucleotide sequence ID" value="NZ_CP088082.1"/>
</dbReference>
<evidence type="ECO:0008006" key="4">
    <source>
        <dbReference type="Google" id="ProtNLM"/>
    </source>
</evidence>
<evidence type="ECO:0000313" key="2">
    <source>
        <dbReference type="EMBL" id="KAB0583848.1"/>
    </source>
</evidence>
<reference evidence="2 3" key="1">
    <citation type="submission" date="2019-09" db="EMBL/GenBank/DDBJ databases">
        <title>Draft genome sequences of 48 bacterial type strains from the CCUG.</title>
        <authorList>
            <person name="Tunovic T."/>
            <person name="Pineiro-Iglesias B."/>
            <person name="Unosson C."/>
            <person name="Inganas E."/>
            <person name="Ohlen M."/>
            <person name="Cardew S."/>
            <person name="Jensie-Markopoulos S."/>
            <person name="Salva-Serra F."/>
            <person name="Jaen-Luchoro D."/>
            <person name="Karlsson R."/>
            <person name="Svensson-Stadler L."/>
            <person name="Chun J."/>
            <person name="Moore E."/>
        </authorList>
    </citation>
    <scope>NUCLEOTIDE SEQUENCE [LARGE SCALE GENOMIC DNA]</scope>
    <source>
        <strain evidence="2 3">CCUG 30977</strain>
    </source>
</reference>
<name>A0A643FEE9_IDEDE</name>
<evidence type="ECO:0000313" key="3">
    <source>
        <dbReference type="Proteomes" id="UP000430120"/>
    </source>
</evidence>
<keyword evidence="1" id="KW-1133">Transmembrane helix</keyword>
<keyword evidence="1" id="KW-0812">Transmembrane</keyword>
<feature type="transmembrane region" description="Helical" evidence="1">
    <location>
        <begin position="55"/>
        <end position="78"/>
    </location>
</feature>
<keyword evidence="1" id="KW-0472">Membrane</keyword>